<feature type="domain" description="PepSY" evidence="2">
    <location>
        <begin position="36"/>
        <end position="105"/>
    </location>
</feature>
<dbReference type="PATRIC" id="fig|1423733.4.peg.224"/>
<evidence type="ECO:0000259" key="2">
    <source>
        <dbReference type="Pfam" id="PF03413"/>
    </source>
</evidence>
<accession>A0A0R2B6Q7</accession>
<feature type="transmembrane region" description="Helical" evidence="1">
    <location>
        <begin position="12"/>
        <end position="29"/>
    </location>
</feature>
<keyword evidence="1" id="KW-0472">Membrane</keyword>
<dbReference type="Proteomes" id="UP000051845">
    <property type="component" value="Unassembled WGS sequence"/>
</dbReference>
<name>A0A0R2B6Q7_SECCO</name>
<evidence type="ECO:0000313" key="3">
    <source>
        <dbReference type="EMBL" id="KRM74338.1"/>
    </source>
</evidence>
<evidence type="ECO:0000313" key="4">
    <source>
        <dbReference type="Proteomes" id="UP000051845"/>
    </source>
</evidence>
<keyword evidence="1" id="KW-1133">Transmembrane helix</keyword>
<dbReference type="RefSeq" id="WP_056997233.1">
    <property type="nucleotide sequence ID" value="NZ_AYYR01000083.1"/>
</dbReference>
<comment type="caution">
    <text evidence="3">The sequence shown here is derived from an EMBL/GenBank/DDBJ whole genome shotgun (WGS) entry which is preliminary data.</text>
</comment>
<gene>
    <name evidence="3" type="ORF">FC82_GL000206</name>
</gene>
<evidence type="ECO:0000256" key="1">
    <source>
        <dbReference type="SAM" id="Phobius"/>
    </source>
</evidence>
<keyword evidence="1" id="KW-0812">Transmembrane</keyword>
<dbReference type="InterPro" id="IPR025711">
    <property type="entry name" value="PepSY"/>
</dbReference>
<organism evidence="3 4">
    <name type="scientific">Secundilactobacillus collinoides DSM 20515 = JCM 1123</name>
    <dbReference type="NCBI Taxonomy" id="1423733"/>
    <lineage>
        <taxon>Bacteria</taxon>
        <taxon>Bacillati</taxon>
        <taxon>Bacillota</taxon>
        <taxon>Bacilli</taxon>
        <taxon>Lactobacillales</taxon>
        <taxon>Lactobacillaceae</taxon>
        <taxon>Secundilactobacillus</taxon>
    </lineage>
</organism>
<reference evidence="3 4" key="1">
    <citation type="journal article" date="2015" name="Genome Announc.">
        <title>Expanding the biotechnology potential of lactobacilli through comparative genomics of 213 strains and associated genera.</title>
        <authorList>
            <person name="Sun Z."/>
            <person name="Harris H.M."/>
            <person name="McCann A."/>
            <person name="Guo C."/>
            <person name="Argimon S."/>
            <person name="Zhang W."/>
            <person name="Yang X."/>
            <person name="Jeffery I.B."/>
            <person name="Cooney J.C."/>
            <person name="Kagawa T.F."/>
            <person name="Liu W."/>
            <person name="Song Y."/>
            <person name="Salvetti E."/>
            <person name="Wrobel A."/>
            <person name="Rasinkangas P."/>
            <person name="Parkhill J."/>
            <person name="Rea M.C."/>
            <person name="O'Sullivan O."/>
            <person name="Ritari J."/>
            <person name="Douillard F.P."/>
            <person name="Paul Ross R."/>
            <person name="Yang R."/>
            <person name="Briner A.E."/>
            <person name="Felis G.E."/>
            <person name="de Vos W.M."/>
            <person name="Barrangou R."/>
            <person name="Klaenhammer T.R."/>
            <person name="Caufield P.W."/>
            <person name="Cui Y."/>
            <person name="Zhang H."/>
            <person name="O'Toole P.W."/>
        </authorList>
    </citation>
    <scope>NUCLEOTIDE SEQUENCE [LARGE SCALE GENOMIC DNA]</scope>
    <source>
        <strain evidence="3 4">DSM 20515</strain>
    </source>
</reference>
<proteinExistence type="predicted"/>
<dbReference type="AlphaFoldDB" id="A0A0R2B6Q7"/>
<protein>
    <recommendedName>
        <fullName evidence="2">PepSY domain-containing protein</fullName>
    </recommendedName>
</protein>
<sequence length="108" mass="12241">MTSNLKTPQQLSFLSILSVILGFLLGHVYDRQTMMSSDEILNQVKAAFQREAPIEGAWISTHPSERRQFAIKNLVYYGGITRREDDSLVQYEFMADAKTGSVLSVNRL</sequence>
<dbReference type="STRING" id="33960.TY91_01295"/>
<dbReference type="EMBL" id="AYYR01000083">
    <property type="protein sequence ID" value="KRM74338.1"/>
    <property type="molecule type" value="Genomic_DNA"/>
</dbReference>
<dbReference type="Pfam" id="PF03413">
    <property type="entry name" value="PepSY"/>
    <property type="match status" value="1"/>
</dbReference>